<proteinExistence type="predicted"/>
<keyword evidence="1" id="KW-1133">Transmembrane helix</keyword>
<name>A0A7I7MNL0_9MYCO</name>
<sequence>MSAVAPLLTAGSGFLLAVLWMDLMFDLQVLGHRGAELPEPVLASIAGYYHRATTTSRPMGRLIALVMVIVLAALGFQAARGHDPGWLLLASAGLAGIPVGLAWVHTVPCAVRLGNRVDDAAQQSRLARAICRDHLLGTGCMAAFVILWVTYALAS</sequence>
<evidence type="ECO:0008006" key="4">
    <source>
        <dbReference type="Google" id="ProtNLM"/>
    </source>
</evidence>
<feature type="transmembrane region" description="Helical" evidence="1">
    <location>
        <begin position="6"/>
        <end position="25"/>
    </location>
</feature>
<feature type="transmembrane region" description="Helical" evidence="1">
    <location>
        <begin position="59"/>
        <end position="79"/>
    </location>
</feature>
<organism evidence="2 3">
    <name type="scientific">Mycobacterium shinjukuense</name>
    <dbReference type="NCBI Taxonomy" id="398694"/>
    <lineage>
        <taxon>Bacteria</taxon>
        <taxon>Bacillati</taxon>
        <taxon>Actinomycetota</taxon>
        <taxon>Actinomycetes</taxon>
        <taxon>Mycobacteriales</taxon>
        <taxon>Mycobacteriaceae</taxon>
        <taxon>Mycobacterium</taxon>
    </lineage>
</organism>
<dbReference type="Proteomes" id="UP000467236">
    <property type="component" value="Chromosome"/>
</dbReference>
<evidence type="ECO:0000256" key="1">
    <source>
        <dbReference type="SAM" id="Phobius"/>
    </source>
</evidence>
<gene>
    <name evidence="2" type="ORF">MSHI_13030</name>
</gene>
<protein>
    <recommendedName>
        <fullName evidence="4">DUF1772 domain-containing protein</fullName>
    </recommendedName>
</protein>
<keyword evidence="1" id="KW-0472">Membrane</keyword>
<evidence type="ECO:0000313" key="2">
    <source>
        <dbReference type="EMBL" id="BBX73397.1"/>
    </source>
</evidence>
<evidence type="ECO:0000313" key="3">
    <source>
        <dbReference type="Proteomes" id="UP000467236"/>
    </source>
</evidence>
<dbReference type="EMBL" id="AP022575">
    <property type="protein sequence ID" value="BBX73397.1"/>
    <property type="molecule type" value="Genomic_DNA"/>
</dbReference>
<accession>A0A7I7MNL0</accession>
<keyword evidence="3" id="KW-1185">Reference proteome</keyword>
<reference evidence="2 3" key="1">
    <citation type="journal article" date="2019" name="Emerg. Microbes Infect.">
        <title>Comprehensive subspecies identification of 175 nontuberculous mycobacteria species based on 7547 genomic profiles.</title>
        <authorList>
            <person name="Matsumoto Y."/>
            <person name="Kinjo T."/>
            <person name="Motooka D."/>
            <person name="Nabeya D."/>
            <person name="Jung N."/>
            <person name="Uechi K."/>
            <person name="Horii T."/>
            <person name="Iida T."/>
            <person name="Fujita J."/>
            <person name="Nakamura S."/>
        </authorList>
    </citation>
    <scope>NUCLEOTIDE SEQUENCE [LARGE SCALE GENOMIC DNA]</scope>
    <source>
        <strain evidence="2 3">JCM 14233</strain>
    </source>
</reference>
<feature type="transmembrane region" description="Helical" evidence="1">
    <location>
        <begin position="85"/>
        <end position="104"/>
    </location>
</feature>
<dbReference type="KEGG" id="mshj:MSHI_13030"/>
<dbReference type="AlphaFoldDB" id="A0A7I7MNL0"/>
<feature type="transmembrane region" description="Helical" evidence="1">
    <location>
        <begin position="135"/>
        <end position="154"/>
    </location>
</feature>
<keyword evidence="1" id="KW-0812">Transmembrane</keyword>